<dbReference type="KEGG" id="mhz:Metho_0005"/>
<gene>
    <name evidence="1" type="ordered locus">Metho_0005</name>
</gene>
<keyword evidence="2" id="KW-1185">Reference proteome</keyword>
<dbReference type="GeneID" id="80458378"/>
<evidence type="ECO:0008006" key="3">
    <source>
        <dbReference type="Google" id="ProtNLM"/>
    </source>
</evidence>
<dbReference type="InterPro" id="IPR020075">
    <property type="entry name" value="Uncharacterised_AF2234"/>
</dbReference>
<accession>L0KW82</accession>
<dbReference type="Proteomes" id="UP000010866">
    <property type="component" value="Chromosome"/>
</dbReference>
<protein>
    <recommendedName>
        <fullName evidence="3">DUF2769 domain-containing protein</fullName>
    </recommendedName>
</protein>
<proteinExistence type="predicted"/>
<dbReference type="HOGENOM" id="CLU_2565820_0_0_2"/>
<name>L0KW82_METHD</name>
<evidence type="ECO:0000313" key="1">
    <source>
        <dbReference type="EMBL" id="AGB48303.1"/>
    </source>
</evidence>
<dbReference type="AlphaFoldDB" id="L0KW82"/>
<dbReference type="RefSeq" id="WP_015323474.1">
    <property type="nucleotide sequence ID" value="NC_019977.1"/>
</dbReference>
<dbReference type="EMBL" id="CP003362">
    <property type="protein sequence ID" value="AGB48303.1"/>
    <property type="molecule type" value="Genomic_DNA"/>
</dbReference>
<dbReference type="STRING" id="867904.Metho_0005"/>
<sequence>MEPSELTDSNRATYGRYFGICTSYHHSKGCLCIKCPSYQEKGMMFCARKNQQTPSLKAGCLCLSCHTYEKFRLEGDYFCFIQ</sequence>
<evidence type="ECO:0000313" key="2">
    <source>
        <dbReference type="Proteomes" id="UP000010866"/>
    </source>
</evidence>
<organism evidence="1 2">
    <name type="scientific">Methanomethylovorans hollandica (strain DSM 15978 / NBRC 107637 / DMS1)</name>
    <dbReference type="NCBI Taxonomy" id="867904"/>
    <lineage>
        <taxon>Archaea</taxon>
        <taxon>Methanobacteriati</taxon>
        <taxon>Methanobacteriota</taxon>
        <taxon>Stenosarchaea group</taxon>
        <taxon>Methanomicrobia</taxon>
        <taxon>Methanosarcinales</taxon>
        <taxon>Methanosarcinaceae</taxon>
        <taxon>Methanomethylovorans</taxon>
    </lineage>
</organism>
<dbReference type="Pfam" id="PF10967">
    <property type="entry name" value="DUF2769"/>
    <property type="match status" value="1"/>
</dbReference>
<reference evidence="2" key="1">
    <citation type="submission" date="2012-02" db="EMBL/GenBank/DDBJ databases">
        <title>Complete sequence of chromosome of Methanomethylovorans hollandica DSM 15978.</title>
        <authorList>
            <person name="Lucas S."/>
            <person name="Copeland A."/>
            <person name="Lapidus A."/>
            <person name="Glavina del Rio T."/>
            <person name="Dalin E."/>
            <person name="Tice H."/>
            <person name="Bruce D."/>
            <person name="Goodwin L."/>
            <person name="Pitluck S."/>
            <person name="Peters L."/>
            <person name="Mikhailova N."/>
            <person name="Held B."/>
            <person name="Kyrpides N."/>
            <person name="Mavromatis K."/>
            <person name="Ivanova N."/>
            <person name="Brettin T."/>
            <person name="Detter J.C."/>
            <person name="Han C."/>
            <person name="Larimer F."/>
            <person name="Land M."/>
            <person name="Hauser L."/>
            <person name="Markowitz V."/>
            <person name="Cheng J.-F."/>
            <person name="Hugenholtz P."/>
            <person name="Woyke T."/>
            <person name="Wu D."/>
            <person name="Spring S."/>
            <person name="Schroeder M."/>
            <person name="Brambilla E."/>
            <person name="Klenk H.-P."/>
            <person name="Eisen J.A."/>
        </authorList>
    </citation>
    <scope>NUCLEOTIDE SEQUENCE [LARGE SCALE GENOMIC DNA]</scope>
    <source>
        <strain evidence="2">DSM 15978 / NBRC 107637 / DMS1</strain>
    </source>
</reference>
<dbReference type="OrthoDB" id="144444at2157"/>